<dbReference type="UniPathway" id="UPA00988"/>
<evidence type="ECO:0000256" key="2">
    <source>
        <dbReference type="ARBA" id="ARBA00004496"/>
    </source>
</evidence>
<keyword evidence="9 12" id="KW-0472">Membrane</keyword>
<evidence type="ECO:0000256" key="1">
    <source>
        <dbReference type="ARBA" id="ARBA00004141"/>
    </source>
</evidence>
<evidence type="ECO:0000259" key="16">
    <source>
        <dbReference type="Pfam" id="PF23925"/>
    </source>
</evidence>
<feature type="domain" description="ELP1 N-terminal second beta-propeller" evidence="14">
    <location>
        <begin position="602"/>
        <end position="856"/>
    </location>
</feature>
<feature type="transmembrane region" description="Helical" evidence="12">
    <location>
        <begin position="56"/>
        <end position="80"/>
    </location>
</feature>
<dbReference type="GO" id="GO:0000049">
    <property type="term" value="F:tRNA binding"/>
    <property type="evidence" value="ECO:0007669"/>
    <property type="project" value="TreeGrafter"/>
</dbReference>
<dbReference type="InterPro" id="IPR018499">
    <property type="entry name" value="Tetraspanin/Peripherin"/>
</dbReference>
<comment type="caution">
    <text evidence="18">The sequence shown here is derived from an EMBL/GenBank/DDBJ whole genome shotgun (WGS) entry which is preliminary data.</text>
</comment>
<feature type="transmembrane region" description="Helical" evidence="12">
    <location>
        <begin position="7"/>
        <end position="27"/>
    </location>
</feature>
<evidence type="ECO:0000256" key="3">
    <source>
        <dbReference type="ARBA" id="ARBA00005043"/>
    </source>
</evidence>
<sequence>MTRRHKAFLLIQICCFIAVIVTASLAIDALRTTRSDLVIKIFSFTKVEINYDKLTLLNFALIFNIIGSFAMNLLSLFGIHFANRNKVRALEAYIICQNVVFILHSTSIILASLYHANISEGLGVAMHSRMGTYYRNKSMILKNRLSWARDEVSQAWDIAHLRYQCCGLRISSSNPRTNPMAFYICRSAWGKSTTDKNESFIPKFPPSCCKAKNGGAYPKIKDSFKLEIEAVNDWKSCLLVDYEDNNNINKDSCYKPIANLLETYTKMALGCSVINSSLQIINQITLREIDFLNGDENVVGIEYLPDQQSLCAATNKGHLFLWRVVERDFEQVGAVESGFETMEWSPDQELIALVTGDLTLILMTRDFEVLSEQIINSESEGEGQLITVGWGKKATQFHGSEGKQAATAKLELEGGLRSTDNSTSQISWKANGEMFALSCFNKELNRRQIRIWSREGQLFSCNEHVGPIEQALSYKPSGNLVATSLHYRGKHEVIFIEKNGLQHGSFTIFGDKDDYIKQMSWNVDSTVLALVVSNSNGNERVYLYTSSNYHWCLKQVINKPVTKLIWDPEDAMILHIVTSNGDYVRYIWRWIISSSVNGTCAVIDGDLLKVTNFQDAIIPPPMCSFIIKMENPVSMVCFGDDDELLAVDCWGKVIIHSIKGSNKNEIFKQTSKLSLDQGKSEKLTKYCSKLVQLLNNLGTVCHITFHRHTIVCVSCKYGERLLNKIEIRDDFAETISSKSLDHDVVCLASLNSFVALQKNDGTVWKIDNDNLLEPMKDENGLNIQFSDVCQQMSLCKFKNAEILLIGLSKRHKLFVNNQQLSDCCTSFTVNQNFVVFTTHQHVMKFIDGETTKVMDMERRLERGSSAIISPSDTSVVLQMPRGNLECIHPRPLFLTSVRGLLNRTEYFKAITLMRKHRINMNLIYDHDPVMFMNNLDQFVHQVNSSTLINLFLADLNEQNVTKTMYHFMYISDRKNTESGCKVDLICDALRGKMTKIDFDKFLLSILTTFIKKSKREVEKALLLIKRLQDEGDKSRAEQALKHLLFLVDVNELYDVALGLYDFQLVLKVAEKSQKDPKEYIPFLKELQQLDEVYRRFVINKHLKRHKEALPYICQCIDKFEECLEFISEHSLYAEALRYFKAGSKEFENVCLRYGKYLFEKKKYDQAGLIYVKGGHYEDSIIAYEKCSLWREAISSATKSGYNPQEMALLSRRLSETLKKQRKFIEAAILIEQYAGDCEGAIEVLIEGRCWQEATRIMHKHNRLDFIQTHLNDAVLEAFRSINSTLDDLRSNFERNLNRLCVVREEKKKRAAELLYDEEDVGNADVYSDTSSVMTGSVTSGGTRSSGKSTRSRKKKERKLWSLREGSVYEHAALVDALRSIYSEAIEYKTDVTDLLRILFSTDMLDEARNVSAKYGGLLDILALSISVIWNVEFCLEASNFEDERHIREFCALKVAPDIAAYKDMSWQIEIM</sequence>
<dbReference type="Pfam" id="PF00335">
    <property type="entry name" value="Tetraspanin"/>
    <property type="match status" value="1"/>
</dbReference>
<evidence type="ECO:0000259" key="14">
    <source>
        <dbReference type="Pfam" id="PF23797"/>
    </source>
</evidence>
<feature type="transmembrane region" description="Helical" evidence="12">
    <location>
        <begin position="92"/>
        <end position="114"/>
    </location>
</feature>
<proteinExistence type="inferred from homology"/>
<reference evidence="18 19" key="1">
    <citation type="submission" date="2020-08" db="EMBL/GenBank/DDBJ databases">
        <authorList>
            <person name="Hejnol A."/>
        </authorList>
    </citation>
    <scope>NUCLEOTIDE SEQUENCE [LARGE SCALE GENOMIC DNA]</scope>
</reference>
<dbReference type="SUPFAM" id="SSF50978">
    <property type="entry name" value="WD40 repeat-like"/>
    <property type="match status" value="1"/>
</dbReference>
<dbReference type="Pfam" id="PF04762">
    <property type="entry name" value="Beta-prop_ELP1_1st"/>
    <property type="match status" value="1"/>
</dbReference>
<feature type="domain" description="ELP1 TPR" evidence="15">
    <location>
        <begin position="1093"/>
        <end position="1255"/>
    </location>
</feature>
<keyword evidence="7" id="KW-0819">tRNA processing</keyword>
<comment type="similarity">
    <text evidence="4">Belongs to the ELP1/IKA1 family.</text>
</comment>
<evidence type="ECO:0000313" key="18">
    <source>
        <dbReference type="EMBL" id="CAD5114953.1"/>
    </source>
</evidence>
<gene>
    <name evidence="18" type="ORF">DGYR_LOCUS3748</name>
</gene>
<dbReference type="Pfam" id="PF23797">
    <property type="entry name" value="Beta-prop_ELP1_2nd"/>
    <property type="match status" value="1"/>
</dbReference>
<dbReference type="InterPro" id="IPR056164">
    <property type="entry name" value="Beta-prop_ELP1_1st"/>
</dbReference>
<dbReference type="GO" id="GO:0033588">
    <property type="term" value="C:elongator holoenzyme complex"/>
    <property type="evidence" value="ECO:0007669"/>
    <property type="project" value="InterPro"/>
</dbReference>
<dbReference type="GO" id="GO:0016020">
    <property type="term" value="C:membrane"/>
    <property type="evidence" value="ECO:0007669"/>
    <property type="project" value="UniProtKB-SubCell"/>
</dbReference>
<organism evidence="18 19">
    <name type="scientific">Dimorphilus gyrociliatus</name>
    <dbReference type="NCBI Taxonomy" id="2664684"/>
    <lineage>
        <taxon>Eukaryota</taxon>
        <taxon>Metazoa</taxon>
        <taxon>Spiralia</taxon>
        <taxon>Lophotrochozoa</taxon>
        <taxon>Annelida</taxon>
        <taxon>Polychaeta</taxon>
        <taxon>Polychaeta incertae sedis</taxon>
        <taxon>Dinophilidae</taxon>
        <taxon>Dimorphilus</taxon>
    </lineage>
</organism>
<evidence type="ECO:0000256" key="8">
    <source>
        <dbReference type="ARBA" id="ARBA00022989"/>
    </source>
</evidence>
<dbReference type="OrthoDB" id="40048at2759"/>
<dbReference type="Pfam" id="PF23936">
    <property type="entry name" value="HB_ELP1"/>
    <property type="match status" value="1"/>
</dbReference>
<comment type="subcellular location">
    <subcellularLocation>
        <location evidence="2">Cytoplasm</location>
    </subcellularLocation>
    <subcellularLocation>
        <location evidence="1">Membrane</location>
        <topology evidence="1">Multi-pass membrane protein</topology>
    </subcellularLocation>
</comment>
<evidence type="ECO:0000259" key="17">
    <source>
        <dbReference type="Pfam" id="PF23936"/>
    </source>
</evidence>
<name>A0A7I8VGX8_9ANNE</name>
<feature type="region of interest" description="Disordered" evidence="11">
    <location>
        <begin position="1331"/>
        <end position="1357"/>
    </location>
</feature>
<dbReference type="PANTHER" id="PTHR12747">
    <property type="entry name" value="ELONGATOR COMPLEX PROTEIN 1"/>
    <property type="match status" value="1"/>
</dbReference>
<dbReference type="PANTHER" id="PTHR12747:SF0">
    <property type="entry name" value="ELONGATOR COMPLEX PROTEIN 1"/>
    <property type="match status" value="1"/>
</dbReference>
<dbReference type="GO" id="GO:0002926">
    <property type="term" value="P:tRNA wobble base 5-methoxycarbonylmethyl-2-thiouridinylation"/>
    <property type="evidence" value="ECO:0007669"/>
    <property type="project" value="TreeGrafter"/>
</dbReference>
<evidence type="ECO:0000256" key="4">
    <source>
        <dbReference type="ARBA" id="ARBA00006086"/>
    </source>
</evidence>
<evidence type="ECO:0000259" key="15">
    <source>
        <dbReference type="Pfam" id="PF23878"/>
    </source>
</evidence>
<dbReference type="InterPro" id="IPR056165">
    <property type="entry name" value="Beta-prop_ELP1_2nd"/>
</dbReference>
<dbReference type="Pfam" id="PF23878">
    <property type="entry name" value="TPR_ELP1"/>
    <property type="match status" value="1"/>
</dbReference>
<dbReference type="InterPro" id="IPR006849">
    <property type="entry name" value="Elp1"/>
</dbReference>
<dbReference type="GO" id="GO:0005829">
    <property type="term" value="C:cytosol"/>
    <property type="evidence" value="ECO:0007669"/>
    <property type="project" value="TreeGrafter"/>
</dbReference>
<evidence type="ECO:0000313" key="19">
    <source>
        <dbReference type="Proteomes" id="UP000549394"/>
    </source>
</evidence>
<dbReference type="SUPFAM" id="SSF69322">
    <property type="entry name" value="Tricorn protease domain 2"/>
    <property type="match status" value="1"/>
</dbReference>
<dbReference type="InterPro" id="IPR056169">
    <property type="entry name" value="HB_ELP1"/>
</dbReference>
<evidence type="ECO:0000256" key="7">
    <source>
        <dbReference type="ARBA" id="ARBA00022694"/>
    </source>
</evidence>
<feature type="domain" description="ELP1 three-helical bundle" evidence="17">
    <location>
        <begin position="1264"/>
        <end position="1427"/>
    </location>
</feature>
<dbReference type="InterPro" id="IPR056166">
    <property type="entry name" value="TPR_ELP1"/>
</dbReference>
<evidence type="ECO:0000256" key="6">
    <source>
        <dbReference type="ARBA" id="ARBA00022692"/>
    </source>
</evidence>
<evidence type="ECO:0000256" key="11">
    <source>
        <dbReference type="SAM" id="MobiDB-lite"/>
    </source>
</evidence>
<feature type="compositionally biased region" description="Low complexity" evidence="11">
    <location>
        <begin position="1331"/>
        <end position="1348"/>
    </location>
</feature>
<evidence type="ECO:0000256" key="10">
    <source>
        <dbReference type="ARBA" id="ARBA00029535"/>
    </source>
</evidence>
<feature type="domain" description="ELP1 alpha-solenoid" evidence="16">
    <location>
        <begin position="890"/>
        <end position="1086"/>
    </location>
</feature>
<evidence type="ECO:0000256" key="12">
    <source>
        <dbReference type="SAM" id="Phobius"/>
    </source>
</evidence>
<evidence type="ECO:0000256" key="9">
    <source>
        <dbReference type="ARBA" id="ARBA00023136"/>
    </source>
</evidence>
<keyword evidence="6 12" id="KW-0812">Transmembrane</keyword>
<evidence type="ECO:0000259" key="13">
    <source>
        <dbReference type="Pfam" id="PF04762"/>
    </source>
</evidence>
<feature type="domain" description="ELP1 first N-terminal beta-propeller" evidence="13">
    <location>
        <begin position="291"/>
        <end position="569"/>
    </location>
</feature>
<dbReference type="Gene3D" id="2.130.10.10">
    <property type="entry name" value="YVTN repeat-like/Quinoprotein amine dehydrogenase"/>
    <property type="match status" value="1"/>
</dbReference>
<accession>A0A7I8VGX8</accession>
<keyword evidence="8 12" id="KW-1133">Transmembrane helix</keyword>
<dbReference type="Gene3D" id="1.25.40.470">
    <property type="match status" value="1"/>
</dbReference>
<dbReference type="InterPro" id="IPR036322">
    <property type="entry name" value="WD40_repeat_dom_sf"/>
</dbReference>
<comment type="pathway">
    <text evidence="3">tRNA modification; 5-methoxycarbonylmethyl-2-thiouridine-tRNA biosynthesis.</text>
</comment>
<keyword evidence="19" id="KW-1185">Reference proteome</keyword>
<dbReference type="Pfam" id="PF23925">
    <property type="entry name" value="A-sol_ELP1"/>
    <property type="match status" value="1"/>
</dbReference>
<protein>
    <recommendedName>
        <fullName evidence="10">Elongator complex protein 1</fullName>
    </recommendedName>
</protein>
<dbReference type="Proteomes" id="UP000549394">
    <property type="component" value="Unassembled WGS sequence"/>
</dbReference>
<dbReference type="EMBL" id="CAJFCJ010000005">
    <property type="protein sequence ID" value="CAD5114953.1"/>
    <property type="molecule type" value="Genomic_DNA"/>
</dbReference>
<dbReference type="InterPro" id="IPR015943">
    <property type="entry name" value="WD40/YVTN_repeat-like_dom_sf"/>
</dbReference>
<evidence type="ECO:0000256" key="5">
    <source>
        <dbReference type="ARBA" id="ARBA00022490"/>
    </source>
</evidence>
<dbReference type="InterPro" id="IPR056167">
    <property type="entry name" value="A-sol_ELP1"/>
</dbReference>
<keyword evidence="5" id="KW-0963">Cytoplasm</keyword>